<evidence type="ECO:0000313" key="4">
    <source>
        <dbReference type="EMBL" id="WNH51094.1"/>
    </source>
</evidence>
<gene>
    <name evidence="4" type="ORF">PDM29_12010</name>
</gene>
<accession>A0ABY9YJN4</accession>
<evidence type="ECO:0000256" key="1">
    <source>
        <dbReference type="ARBA" id="ARBA00022679"/>
    </source>
</evidence>
<evidence type="ECO:0000256" key="2">
    <source>
        <dbReference type="ARBA" id="ARBA00023315"/>
    </source>
</evidence>
<keyword evidence="1" id="KW-0808">Transferase</keyword>
<dbReference type="CDD" id="cd04301">
    <property type="entry name" value="NAT_SF"/>
    <property type="match status" value="1"/>
</dbReference>
<dbReference type="EMBL" id="CP115541">
    <property type="protein sequence ID" value="WNH51094.1"/>
    <property type="molecule type" value="Genomic_DNA"/>
</dbReference>
<dbReference type="PROSITE" id="PS51186">
    <property type="entry name" value="GNAT"/>
    <property type="match status" value="1"/>
</dbReference>
<dbReference type="InterPro" id="IPR050832">
    <property type="entry name" value="Bact_Acetyltransf"/>
</dbReference>
<sequence>MTIFRPYHHNDADHCLRVFDSNTPRYFGPHERDGFVGFLQEPQRAHDYVVVERDDQIIACGGLASLDEETAGFVWGMVDQGLHRQGVGKALALARIEQAQAMGKRRVTLNTSQHVQAFYAGLGFAVVNVVADGHGPGLDAVEMSLNLPPHR</sequence>
<organism evidence="4 5">
    <name type="scientific">Stenotrophomonas oahuensis</name>
    <dbReference type="NCBI Taxonomy" id="3003271"/>
    <lineage>
        <taxon>Bacteria</taxon>
        <taxon>Pseudomonadati</taxon>
        <taxon>Pseudomonadota</taxon>
        <taxon>Gammaproteobacteria</taxon>
        <taxon>Lysobacterales</taxon>
        <taxon>Lysobacteraceae</taxon>
        <taxon>Stenotrophomonas</taxon>
    </lineage>
</organism>
<evidence type="ECO:0000313" key="5">
    <source>
        <dbReference type="Proteomes" id="UP001302072"/>
    </source>
</evidence>
<dbReference type="InterPro" id="IPR000182">
    <property type="entry name" value="GNAT_dom"/>
</dbReference>
<evidence type="ECO:0000259" key="3">
    <source>
        <dbReference type="PROSITE" id="PS51186"/>
    </source>
</evidence>
<dbReference type="RefSeq" id="WP_311190356.1">
    <property type="nucleotide sequence ID" value="NZ_CP115541.1"/>
</dbReference>
<proteinExistence type="predicted"/>
<dbReference type="PANTHER" id="PTHR43877">
    <property type="entry name" value="AMINOALKYLPHOSPHONATE N-ACETYLTRANSFERASE-RELATED-RELATED"/>
    <property type="match status" value="1"/>
</dbReference>
<dbReference type="Proteomes" id="UP001302072">
    <property type="component" value="Chromosome"/>
</dbReference>
<protein>
    <submittedName>
        <fullName evidence="4">GNAT family N-acetyltransferase</fullName>
    </submittedName>
</protein>
<dbReference type="Pfam" id="PF00583">
    <property type="entry name" value="Acetyltransf_1"/>
    <property type="match status" value="1"/>
</dbReference>
<dbReference type="Gene3D" id="3.40.630.30">
    <property type="match status" value="1"/>
</dbReference>
<dbReference type="SUPFAM" id="SSF55729">
    <property type="entry name" value="Acyl-CoA N-acyltransferases (Nat)"/>
    <property type="match status" value="1"/>
</dbReference>
<keyword evidence="2" id="KW-0012">Acyltransferase</keyword>
<feature type="domain" description="N-acetyltransferase" evidence="3">
    <location>
        <begin position="2"/>
        <end position="148"/>
    </location>
</feature>
<reference evidence="4 5" key="1">
    <citation type="submission" date="2022-12" db="EMBL/GenBank/DDBJ databases">
        <title>Two new species, Stenotrophomonas aracearum and Stenotrophomonas oahuensis, isolated from Anthurium (Araceae family) in Hawaii.</title>
        <authorList>
            <person name="Chunag S.C."/>
            <person name="Dobhal S."/>
            <person name="Alvarez A."/>
            <person name="Arif M."/>
        </authorList>
    </citation>
    <scope>NUCLEOTIDE SEQUENCE [LARGE SCALE GENOMIC DNA]</scope>
    <source>
        <strain evidence="4 5">A5586</strain>
    </source>
</reference>
<dbReference type="InterPro" id="IPR016181">
    <property type="entry name" value="Acyl_CoA_acyltransferase"/>
</dbReference>
<name>A0ABY9YJN4_9GAMM</name>
<keyword evidence="5" id="KW-1185">Reference proteome</keyword>